<dbReference type="RefSeq" id="WP_243538069.1">
    <property type="nucleotide sequence ID" value="NZ_CP093442.1"/>
</dbReference>
<dbReference type="Proteomes" id="UP000830116">
    <property type="component" value="Chromosome"/>
</dbReference>
<name>A0ABY4CA18_9BACT</name>
<reference evidence="2" key="1">
    <citation type="submission" date="2022-03" db="EMBL/GenBank/DDBJ databases">
        <title>Genome Identification and Characterization of new species Bdellovibrio reynosense LBG001 sp. nov. from a Mexico soil sample.</title>
        <authorList>
            <person name="Camilli A."/>
            <person name="Ajao Y."/>
            <person name="Guo X."/>
        </authorList>
    </citation>
    <scope>NUCLEOTIDE SEQUENCE</scope>
    <source>
        <strain evidence="2">LBG001</strain>
    </source>
</reference>
<gene>
    <name evidence="2" type="ORF">MNR06_01280</name>
</gene>
<accession>A0ABY4CA18</accession>
<protein>
    <submittedName>
        <fullName evidence="2">Uncharacterized protein</fullName>
    </submittedName>
</protein>
<feature type="chain" id="PRO_5045974966" evidence="1">
    <location>
        <begin position="19"/>
        <end position="137"/>
    </location>
</feature>
<keyword evidence="1" id="KW-0732">Signal</keyword>
<evidence type="ECO:0000256" key="1">
    <source>
        <dbReference type="SAM" id="SignalP"/>
    </source>
</evidence>
<dbReference type="EMBL" id="CP093442">
    <property type="protein sequence ID" value="UOF01584.1"/>
    <property type="molecule type" value="Genomic_DNA"/>
</dbReference>
<sequence>MLHLLMVLLLMGDAQAHAQAKSYNTDLFEKEDSGETQDKSQSFTAKVKVVREESDGVEVFFEGTSKVKGGYMLLRSTEQYAKLLKLLESSKKPKGPSVSVTVNADKHIKKVEKKEGGGGIVVPDDPNKMWDYGKIPD</sequence>
<organism evidence="2 3">
    <name type="scientific">Bdellovibrio reynosensis</name>
    <dbReference type="NCBI Taxonomy" id="2835041"/>
    <lineage>
        <taxon>Bacteria</taxon>
        <taxon>Pseudomonadati</taxon>
        <taxon>Bdellovibrionota</taxon>
        <taxon>Bdellovibrionia</taxon>
        <taxon>Bdellovibrionales</taxon>
        <taxon>Pseudobdellovibrionaceae</taxon>
        <taxon>Bdellovibrio</taxon>
    </lineage>
</organism>
<evidence type="ECO:0000313" key="3">
    <source>
        <dbReference type="Proteomes" id="UP000830116"/>
    </source>
</evidence>
<proteinExistence type="predicted"/>
<evidence type="ECO:0000313" key="2">
    <source>
        <dbReference type="EMBL" id="UOF01584.1"/>
    </source>
</evidence>
<feature type="signal peptide" evidence="1">
    <location>
        <begin position="1"/>
        <end position="18"/>
    </location>
</feature>
<keyword evidence="3" id="KW-1185">Reference proteome</keyword>